<feature type="region of interest" description="Disordered" evidence="1">
    <location>
        <begin position="199"/>
        <end position="287"/>
    </location>
</feature>
<dbReference type="OrthoDB" id="3358956at2759"/>
<comment type="caution">
    <text evidence="2">The sequence shown here is derived from an EMBL/GenBank/DDBJ whole genome shotgun (WGS) entry which is preliminary data.</text>
</comment>
<feature type="compositionally biased region" description="Polar residues" evidence="1">
    <location>
        <begin position="199"/>
        <end position="211"/>
    </location>
</feature>
<organism evidence="2 3">
    <name type="scientific">Crepidotus variabilis</name>
    <dbReference type="NCBI Taxonomy" id="179855"/>
    <lineage>
        <taxon>Eukaryota</taxon>
        <taxon>Fungi</taxon>
        <taxon>Dikarya</taxon>
        <taxon>Basidiomycota</taxon>
        <taxon>Agaricomycotina</taxon>
        <taxon>Agaricomycetes</taxon>
        <taxon>Agaricomycetidae</taxon>
        <taxon>Agaricales</taxon>
        <taxon>Agaricineae</taxon>
        <taxon>Crepidotaceae</taxon>
        <taxon>Crepidotus</taxon>
    </lineage>
</organism>
<dbReference type="Proteomes" id="UP000807306">
    <property type="component" value="Unassembled WGS sequence"/>
</dbReference>
<dbReference type="EMBL" id="MU157883">
    <property type="protein sequence ID" value="KAF9525474.1"/>
    <property type="molecule type" value="Genomic_DNA"/>
</dbReference>
<evidence type="ECO:0000256" key="1">
    <source>
        <dbReference type="SAM" id="MobiDB-lite"/>
    </source>
</evidence>
<sequence length="436" mass="49056">MSSNEHLLDHFSASTETRQLGAQILRLAHVKTRPGSGRELKNYQVGLPAACMLIACEQLNTTEVTQKSAQTAACLTLKEFKKVYDIVKTILAEQEQASNYSYLGLHSDHDTDVKLDVINSFLTEVENEIMQSGYTSSNLTKCSAYFWTVNCIKPRALASTELFALNYDLSLKKFINILNMLNDHCKLIRKKIQSELKTVIQSPSKSTATSTPRRRELITNESPLKAPTSTPNDTSPVRRSSRTSSAVRDISLSPAKKSAPLPWRKVAPRELPTNDSPRRTPKQAPGTQIVDVEMDYLPETPSKRRKLESPTRLTSESTFLTALATPGSSRVLKELSYKKGGLRPTQLFPTTTTARSLKRKQDADAVFEEYVSFDESEGDVTTPRRRFRPVCLEHQQWNMLDPRLVKIWKQVEKQRTVPLFSSSKPPISRSLRLGLS</sequence>
<reference evidence="2" key="1">
    <citation type="submission" date="2020-11" db="EMBL/GenBank/DDBJ databases">
        <authorList>
            <consortium name="DOE Joint Genome Institute"/>
            <person name="Ahrendt S."/>
            <person name="Riley R."/>
            <person name="Andreopoulos W."/>
            <person name="Labutti K."/>
            <person name="Pangilinan J."/>
            <person name="Ruiz-Duenas F.J."/>
            <person name="Barrasa J.M."/>
            <person name="Sanchez-Garcia M."/>
            <person name="Camarero S."/>
            <person name="Miyauchi S."/>
            <person name="Serrano A."/>
            <person name="Linde D."/>
            <person name="Babiker R."/>
            <person name="Drula E."/>
            <person name="Ayuso-Fernandez I."/>
            <person name="Pacheco R."/>
            <person name="Padilla G."/>
            <person name="Ferreira P."/>
            <person name="Barriuso J."/>
            <person name="Kellner H."/>
            <person name="Castanera R."/>
            <person name="Alfaro M."/>
            <person name="Ramirez L."/>
            <person name="Pisabarro A.G."/>
            <person name="Kuo A."/>
            <person name="Tritt A."/>
            <person name="Lipzen A."/>
            <person name="He G."/>
            <person name="Yan M."/>
            <person name="Ng V."/>
            <person name="Cullen D."/>
            <person name="Martin F."/>
            <person name="Rosso M.-N."/>
            <person name="Henrissat B."/>
            <person name="Hibbett D."/>
            <person name="Martinez A.T."/>
            <person name="Grigoriev I.V."/>
        </authorList>
    </citation>
    <scope>NUCLEOTIDE SEQUENCE</scope>
    <source>
        <strain evidence="2">CBS 506.95</strain>
    </source>
</reference>
<keyword evidence="3" id="KW-1185">Reference proteome</keyword>
<accession>A0A9P6EAU4</accession>
<proteinExistence type="predicted"/>
<protein>
    <recommendedName>
        <fullName evidence="4">Origin recognition complex subunit 6</fullName>
    </recommendedName>
</protein>
<evidence type="ECO:0000313" key="3">
    <source>
        <dbReference type="Proteomes" id="UP000807306"/>
    </source>
</evidence>
<feature type="compositionally biased region" description="Polar residues" evidence="1">
    <location>
        <begin position="219"/>
        <end position="233"/>
    </location>
</feature>
<feature type="compositionally biased region" description="Low complexity" evidence="1">
    <location>
        <begin position="234"/>
        <end position="248"/>
    </location>
</feature>
<evidence type="ECO:0000313" key="2">
    <source>
        <dbReference type="EMBL" id="KAF9525474.1"/>
    </source>
</evidence>
<gene>
    <name evidence="2" type="ORF">CPB83DRAFT_859306</name>
</gene>
<evidence type="ECO:0008006" key="4">
    <source>
        <dbReference type="Google" id="ProtNLM"/>
    </source>
</evidence>
<name>A0A9P6EAU4_9AGAR</name>
<dbReference type="AlphaFoldDB" id="A0A9P6EAU4"/>